<evidence type="ECO:0000313" key="1">
    <source>
        <dbReference type="EMBL" id="KAF2962712.1"/>
    </source>
</evidence>
<reference evidence="1 2" key="1">
    <citation type="submission" date="2019-12" db="EMBL/GenBank/DDBJ databases">
        <title>Draft genome sequence of the ascomycete Xylaria multiplex DSM 110363.</title>
        <authorList>
            <person name="Buettner E."/>
            <person name="Kellner H."/>
        </authorList>
    </citation>
    <scope>NUCLEOTIDE SEQUENCE [LARGE SCALE GENOMIC DNA]</scope>
    <source>
        <strain evidence="1 2">DSM 110363</strain>
    </source>
</reference>
<dbReference type="EMBL" id="WUBL01000288">
    <property type="protein sequence ID" value="KAF2962712.1"/>
    <property type="molecule type" value="Genomic_DNA"/>
</dbReference>
<comment type="caution">
    <text evidence="1">The sequence shown here is derived from an EMBL/GenBank/DDBJ whole genome shotgun (WGS) entry which is preliminary data.</text>
</comment>
<dbReference type="InParanoid" id="A0A7C8MEV5"/>
<sequence length="620" mass="69205">MGNQLISGQWSLNETSGSVYSIARGVLEAATSDNVQPLAIMACEQFGNTLAISRETLLKVERTVLPTPEPVTIRFIKAKVGFMRHDCAVQLGSNQAGLRFLALAAALISSIPAFHCADTLALMLESTTSDRRLLPTRRHLADLMSSLEARCRLSGFADIVYGYSCMIRGLCPSHPLTASIPDSEGVAALVDACRHLQRIGDHGVSSIVVEARECAAWVAAFSKWSLELQPSIYLADRTPIIVQPKSQFTIIIPSETDQPEADIKVTKIFKLNSMQDLVVQFSSHKHNNYYVSLKVLGDIVQERLGGLKDAVLAALPLAITLLSESKEPKLETIDRAPLFAITRPGAFPTKNVIFGIMSHVFNLSRDFPFNSLASVKSFRDLPEVEAHFQFVTPEEGDWLTDFKFALDVKSYLWFKDTSEPDPHRVGSKQVRAFTSHLAVLCRYLLLLSTFDNIEDLYIVPPDAINDISLDEFDQNIKATLTKADKFPLPGYRVVWRSLSGLLAHSEHLRNVEDHIDILVSSTQTHVFWFSKLDSLVLKGTDNFCITYRRGRLMYEREVYHEISQKSLGNPNTTIEKLKIPLDSATQNFYPDMKTQWRLTPRSRNLHVKGDAAGRLQASNG</sequence>
<name>A0A7C8MEV5_9PEZI</name>
<keyword evidence="2" id="KW-1185">Reference proteome</keyword>
<gene>
    <name evidence="1" type="ORF">GQX73_g10859</name>
</gene>
<proteinExistence type="predicted"/>
<dbReference type="AlphaFoldDB" id="A0A7C8MEV5"/>
<protein>
    <submittedName>
        <fullName evidence="1">Uncharacterized protein</fullName>
    </submittedName>
</protein>
<evidence type="ECO:0000313" key="2">
    <source>
        <dbReference type="Proteomes" id="UP000481858"/>
    </source>
</evidence>
<organism evidence="1 2">
    <name type="scientific">Xylaria multiplex</name>
    <dbReference type="NCBI Taxonomy" id="323545"/>
    <lineage>
        <taxon>Eukaryota</taxon>
        <taxon>Fungi</taxon>
        <taxon>Dikarya</taxon>
        <taxon>Ascomycota</taxon>
        <taxon>Pezizomycotina</taxon>
        <taxon>Sordariomycetes</taxon>
        <taxon>Xylariomycetidae</taxon>
        <taxon>Xylariales</taxon>
        <taxon>Xylariaceae</taxon>
        <taxon>Xylaria</taxon>
    </lineage>
</organism>
<dbReference type="Proteomes" id="UP000481858">
    <property type="component" value="Unassembled WGS sequence"/>
</dbReference>
<accession>A0A7C8MEV5</accession>
<dbReference type="OrthoDB" id="5311240at2759"/>